<accession>A0A8S8XEK1</accession>
<dbReference type="RefSeq" id="WP_420242957.1">
    <property type="nucleotide sequence ID" value="NZ_BOPV01000001.1"/>
</dbReference>
<dbReference type="GO" id="GO:0006260">
    <property type="term" value="P:DNA replication"/>
    <property type="evidence" value="ECO:0007669"/>
    <property type="project" value="InterPro"/>
</dbReference>
<keyword evidence="14" id="KW-0413">Isomerase</keyword>
<comment type="catalytic activity">
    <reaction evidence="15">
        <text>Couples ATP hydrolysis with the unwinding of duplex DNA by translocating in the 3'-5' direction.</text>
        <dbReference type="EC" id="5.6.2.4"/>
    </reaction>
</comment>
<keyword evidence="5" id="KW-0547">Nucleotide-binding</keyword>
<dbReference type="SMART" id="SM00956">
    <property type="entry name" value="RQC"/>
    <property type="match status" value="1"/>
</dbReference>
<dbReference type="CDD" id="cd18794">
    <property type="entry name" value="SF2_C_RecQ"/>
    <property type="match status" value="1"/>
</dbReference>
<dbReference type="Gene3D" id="1.10.10.10">
    <property type="entry name" value="Winged helix-like DNA-binding domain superfamily/Winged helix DNA-binding domain"/>
    <property type="match status" value="1"/>
</dbReference>
<dbReference type="PANTHER" id="PTHR13710">
    <property type="entry name" value="DNA HELICASE RECQ FAMILY MEMBER"/>
    <property type="match status" value="1"/>
</dbReference>
<evidence type="ECO:0000256" key="1">
    <source>
        <dbReference type="ARBA" id="ARBA00001946"/>
    </source>
</evidence>
<dbReference type="InterPro" id="IPR010997">
    <property type="entry name" value="HRDC-like_sf"/>
</dbReference>
<comment type="cofactor">
    <cofactor evidence="2">
        <name>Zn(2+)</name>
        <dbReference type="ChEBI" id="CHEBI:29105"/>
    </cofactor>
</comment>
<dbReference type="Proteomes" id="UP000681075">
    <property type="component" value="Unassembled WGS sequence"/>
</dbReference>
<evidence type="ECO:0000256" key="2">
    <source>
        <dbReference type="ARBA" id="ARBA00001947"/>
    </source>
</evidence>
<evidence type="ECO:0000313" key="22">
    <source>
        <dbReference type="Proteomes" id="UP000681075"/>
    </source>
</evidence>
<comment type="caution">
    <text evidence="21">The sequence shown here is derived from an EMBL/GenBank/DDBJ whole genome shotgun (WGS) entry which is preliminary data.</text>
</comment>
<evidence type="ECO:0000256" key="16">
    <source>
        <dbReference type="NCBIfam" id="TIGR01389"/>
    </source>
</evidence>
<feature type="domain" description="Helicase C-terminal" evidence="20">
    <location>
        <begin position="218"/>
        <end position="367"/>
    </location>
</feature>
<dbReference type="SMART" id="SM00490">
    <property type="entry name" value="HELICc"/>
    <property type="match status" value="1"/>
</dbReference>
<dbReference type="PROSITE" id="PS51194">
    <property type="entry name" value="HELICASE_CTER"/>
    <property type="match status" value="1"/>
</dbReference>
<dbReference type="InterPro" id="IPR002121">
    <property type="entry name" value="HRDC_dom"/>
</dbReference>
<feature type="domain" description="Helicase ATP-binding" evidence="19">
    <location>
        <begin position="29"/>
        <end position="197"/>
    </location>
</feature>
<dbReference type="Pfam" id="PF00570">
    <property type="entry name" value="HRDC"/>
    <property type="match status" value="1"/>
</dbReference>
<dbReference type="PROSITE" id="PS50967">
    <property type="entry name" value="HRDC"/>
    <property type="match status" value="1"/>
</dbReference>
<dbReference type="NCBIfam" id="TIGR00614">
    <property type="entry name" value="recQ_fam"/>
    <property type="match status" value="1"/>
</dbReference>
<keyword evidence="10" id="KW-0067">ATP-binding</keyword>
<evidence type="ECO:0000313" key="21">
    <source>
        <dbReference type="EMBL" id="GIL39837.1"/>
    </source>
</evidence>
<evidence type="ECO:0000256" key="13">
    <source>
        <dbReference type="ARBA" id="ARBA00023204"/>
    </source>
</evidence>
<dbReference type="SMART" id="SM00341">
    <property type="entry name" value="HRDC"/>
    <property type="match status" value="1"/>
</dbReference>
<dbReference type="GO" id="GO:0009378">
    <property type="term" value="F:four-way junction helicase activity"/>
    <property type="evidence" value="ECO:0007669"/>
    <property type="project" value="TreeGrafter"/>
</dbReference>
<dbReference type="Gene3D" id="1.10.150.80">
    <property type="entry name" value="HRDC domain"/>
    <property type="match status" value="1"/>
</dbReference>
<dbReference type="InterPro" id="IPR011545">
    <property type="entry name" value="DEAD/DEAH_box_helicase_dom"/>
</dbReference>
<dbReference type="InterPro" id="IPR032284">
    <property type="entry name" value="RecQ_Zn-bd"/>
</dbReference>
<dbReference type="GO" id="GO:0016787">
    <property type="term" value="F:hydrolase activity"/>
    <property type="evidence" value="ECO:0007669"/>
    <property type="project" value="UniProtKB-KW"/>
</dbReference>
<evidence type="ECO:0000259" key="20">
    <source>
        <dbReference type="PROSITE" id="PS51194"/>
    </source>
</evidence>
<dbReference type="GO" id="GO:0005524">
    <property type="term" value="F:ATP binding"/>
    <property type="evidence" value="ECO:0007669"/>
    <property type="project" value="UniProtKB-KW"/>
</dbReference>
<dbReference type="GO" id="GO:0009432">
    <property type="term" value="P:SOS response"/>
    <property type="evidence" value="ECO:0007669"/>
    <property type="project" value="UniProtKB-UniRule"/>
</dbReference>
<keyword evidence="7" id="KW-0378">Hydrolase</keyword>
<keyword evidence="9" id="KW-0862">Zinc</keyword>
<evidence type="ECO:0000256" key="14">
    <source>
        <dbReference type="ARBA" id="ARBA00023235"/>
    </source>
</evidence>
<dbReference type="GO" id="GO:0043138">
    <property type="term" value="F:3'-5' DNA helicase activity"/>
    <property type="evidence" value="ECO:0007669"/>
    <property type="project" value="UniProtKB-EC"/>
</dbReference>
<keyword evidence="22" id="KW-1185">Reference proteome</keyword>
<dbReference type="InterPro" id="IPR027417">
    <property type="entry name" value="P-loop_NTPase"/>
</dbReference>
<evidence type="ECO:0000256" key="17">
    <source>
        <dbReference type="SAM" id="MobiDB-lite"/>
    </source>
</evidence>
<keyword evidence="12" id="KW-0233">DNA recombination</keyword>
<evidence type="ECO:0000256" key="15">
    <source>
        <dbReference type="ARBA" id="ARBA00034617"/>
    </source>
</evidence>
<evidence type="ECO:0000256" key="10">
    <source>
        <dbReference type="ARBA" id="ARBA00022840"/>
    </source>
</evidence>
<dbReference type="NCBIfam" id="TIGR01389">
    <property type="entry name" value="recQ"/>
    <property type="match status" value="1"/>
</dbReference>
<evidence type="ECO:0000259" key="18">
    <source>
        <dbReference type="PROSITE" id="PS50967"/>
    </source>
</evidence>
<dbReference type="Pfam" id="PF16124">
    <property type="entry name" value="RecQ_Zn_bind"/>
    <property type="match status" value="1"/>
</dbReference>
<dbReference type="GO" id="GO:0046872">
    <property type="term" value="F:metal ion binding"/>
    <property type="evidence" value="ECO:0007669"/>
    <property type="project" value="UniProtKB-KW"/>
</dbReference>
<dbReference type="GO" id="GO:0006281">
    <property type="term" value="P:DNA repair"/>
    <property type="evidence" value="ECO:0007669"/>
    <property type="project" value="UniProtKB-KW"/>
</dbReference>
<dbReference type="GO" id="GO:0005737">
    <property type="term" value="C:cytoplasm"/>
    <property type="evidence" value="ECO:0007669"/>
    <property type="project" value="TreeGrafter"/>
</dbReference>
<organism evidence="21 22">
    <name type="scientific">Roseiterribacter gracilis</name>
    <dbReference type="NCBI Taxonomy" id="2812848"/>
    <lineage>
        <taxon>Bacteria</taxon>
        <taxon>Pseudomonadati</taxon>
        <taxon>Pseudomonadota</taxon>
        <taxon>Alphaproteobacteria</taxon>
        <taxon>Rhodospirillales</taxon>
        <taxon>Roseiterribacteraceae</taxon>
        <taxon>Roseiterribacter</taxon>
    </lineage>
</organism>
<keyword evidence="6" id="KW-0227">DNA damage</keyword>
<dbReference type="SUPFAM" id="SSF47819">
    <property type="entry name" value="HRDC-like"/>
    <property type="match status" value="1"/>
</dbReference>
<dbReference type="GO" id="GO:0006310">
    <property type="term" value="P:DNA recombination"/>
    <property type="evidence" value="ECO:0007669"/>
    <property type="project" value="UniProtKB-UniRule"/>
</dbReference>
<evidence type="ECO:0000259" key="19">
    <source>
        <dbReference type="PROSITE" id="PS51192"/>
    </source>
</evidence>
<evidence type="ECO:0000256" key="6">
    <source>
        <dbReference type="ARBA" id="ARBA00022763"/>
    </source>
</evidence>
<reference evidence="21" key="1">
    <citation type="submission" date="2021-02" db="EMBL/GenBank/DDBJ databases">
        <title>Genome sequence of Rhodospirillales sp. strain TMPK1 isolated from soil.</title>
        <authorList>
            <person name="Nakai R."/>
            <person name="Kusada H."/>
            <person name="Tamaki H."/>
        </authorList>
    </citation>
    <scope>NUCLEOTIDE SEQUENCE</scope>
    <source>
        <strain evidence="21">TMPK1</strain>
    </source>
</reference>
<keyword evidence="13" id="KW-0234">DNA repair</keyword>
<dbReference type="SMART" id="SM00487">
    <property type="entry name" value="DEXDc"/>
    <property type="match status" value="1"/>
</dbReference>
<dbReference type="PROSITE" id="PS51192">
    <property type="entry name" value="HELICASE_ATP_BIND_1"/>
    <property type="match status" value="1"/>
</dbReference>
<feature type="region of interest" description="Disordered" evidence="17">
    <location>
        <begin position="501"/>
        <end position="525"/>
    </location>
</feature>
<dbReference type="Gene3D" id="3.40.50.300">
    <property type="entry name" value="P-loop containing nucleotide triphosphate hydrolases"/>
    <property type="match status" value="2"/>
</dbReference>
<feature type="domain" description="HRDC" evidence="18">
    <location>
        <begin position="527"/>
        <end position="603"/>
    </location>
</feature>
<dbReference type="InterPro" id="IPR014001">
    <property type="entry name" value="Helicase_ATP-bd"/>
</dbReference>
<dbReference type="InterPro" id="IPR004589">
    <property type="entry name" value="DNA_helicase_ATP-dep_RecQ"/>
</dbReference>
<dbReference type="Pfam" id="PF00271">
    <property type="entry name" value="Helicase_C"/>
    <property type="match status" value="1"/>
</dbReference>
<dbReference type="GO" id="GO:0003677">
    <property type="term" value="F:DNA binding"/>
    <property type="evidence" value="ECO:0007669"/>
    <property type="project" value="UniProtKB-KW"/>
</dbReference>
<dbReference type="Pfam" id="PF00270">
    <property type="entry name" value="DEAD"/>
    <property type="match status" value="1"/>
</dbReference>
<dbReference type="FunFam" id="3.40.50.300:FF:000156">
    <property type="entry name" value="ATP-dependent DNA helicase recQ"/>
    <property type="match status" value="1"/>
</dbReference>
<protein>
    <recommendedName>
        <fullName evidence="16">DNA helicase RecQ</fullName>
        <ecNumber evidence="16">5.6.2.4</ecNumber>
    </recommendedName>
</protein>
<dbReference type="PANTHER" id="PTHR13710:SF105">
    <property type="entry name" value="ATP-DEPENDENT DNA HELICASE Q1"/>
    <property type="match status" value="1"/>
</dbReference>
<dbReference type="InterPro" id="IPR001650">
    <property type="entry name" value="Helicase_C-like"/>
</dbReference>
<evidence type="ECO:0000256" key="8">
    <source>
        <dbReference type="ARBA" id="ARBA00022806"/>
    </source>
</evidence>
<dbReference type="InterPro" id="IPR006293">
    <property type="entry name" value="DNA_helicase_ATP-dep_RecQ_bac"/>
</dbReference>
<evidence type="ECO:0000256" key="12">
    <source>
        <dbReference type="ARBA" id="ARBA00023172"/>
    </source>
</evidence>
<dbReference type="GO" id="GO:0030894">
    <property type="term" value="C:replisome"/>
    <property type="evidence" value="ECO:0007669"/>
    <property type="project" value="TreeGrafter"/>
</dbReference>
<evidence type="ECO:0000256" key="7">
    <source>
        <dbReference type="ARBA" id="ARBA00022801"/>
    </source>
</evidence>
<name>A0A8S8XEK1_9PROT</name>
<dbReference type="CDD" id="cd17920">
    <property type="entry name" value="DEXHc_RecQ"/>
    <property type="match status" value="1"/>
</dbReference>
<keyword evidence="4" id="KW-0479">Metal-binding</keyword>
<dbReference type="AlphaFoldDB" id="A0A8S8XEK1"/>
<dbReference type="FunFam" id="3.40.50.300:FF:000296">
    <property type="entry name" value="ATP-dependent DNA helicase RecQ"/>
    <property type="match status" value="1"/>
</dbReference>
<evidence type="ECO:0000256" key="5">
    <source>
        <dbReference type="ARBA" id="ARBA00022741"/>
    </source>
</evidence>
<evidence type="ECO:0000256" key="9">
    <source>
        <dbReference type="ARBA" id="ARBA00022833"/>
    </source>
</evidence>
<comment type="cofactor">
    <cofactor evidence="1">
        <name>Mg(2+)</name>
        <dbReference type="ChEBI" id="CHEBI:18420"/>
    </cofactor>
</comment>
<evidence type="ECO:0000256" key="3">
    <source>
        <dbReference type="ARBA" id="ARBA00005446"/>
    </source>
</evidence>
<dbReference type="Pfam" id="PF09382">
    <property type="entry name" value="RQC"/>
    <property type="match status" value="1"/>
</dbReference>
<dbReference type="InterPro" id="IPR044876">
    <property type="entry name" value="HRDC_dom_sf"/>
</dbReference>
<dbReference type="FunFam" id="1.10.10.10:FF:000175">
    <property type="entry name" value="ATP-dependent DNA helicase RecQ"/>
    <property type="match status" value="1"/>
</dbReference>
<evidence type="ECO:0000256" key="11">
    <source>
        <dbReference type="ARBA" id="ARBA00023125"/>
    </source>
</evidence>
<comment type="similarity">
    <text evidence="3">Belongs to the helicase family. RecQ subfamily.</text>
</comment>
<dbReference type="InterPro" id="IPR018982">
    <property type="entry name" value="RQC_domain"/>
</dbReference>
<gene>
    <name evidence="21" type="primary">recQ</name>
    <name evidence="21" type="ORF">TMPK1_20740</name>
</gene>
<dbReference type="EC" id="5.6.2.4" evidence="16"/>
<sequence length="603" mass="66090">MSTTHASAQDALHKVFGFDSFRGLQEQVISSVVAGRDALAVMPTGSGKSLCYQVPALVRPGTALVISPLIALMQNQVTALQQLGVRAAALNSSLEFRESTRIEEAMRDGKLDLVYVAPERALGEWFRRLLTQTKIALVAVDEAHCVSQWGHDFRPEYLQLATLREQTGDAPFLALTATADAATRKDIVERLALKDAAQFVAGFDRPNIRYTVEAKSTPRVQVLNVVRRHGGAAGIVYCATRNKTEQVAAQLQAENVQALPYHAGLDQGLRARTLDRFLKDDGIVVVATIAFGMGIDKPDVRFVVHADAPKSLEAYYQETGRAGRDGLPSEAVMLYGLQDIVQARALIEQGDAPDNQKRIEKQKLELLVGFCETTRCRRQALLAYFGDDLPEKCGNCDTCLEPVESWDGTEAAQKLLSAVVRTGQRFGAAHVIDVLVGADTENIQKWGHEQLPTFGVGKDIDRQTWRGVVRQLVAGGLLRVETEQYGALKLTEAARPVLKGETSVSLRKDPTKPVRKARSTQERAPIGSDNEQLFDALRALRRDLAKVQDVPPYVIFHDATLIEMAKVRPRDRVAFAKLPGVGATKVARYAEPFLAVIAEHAAT</sequence>
<dbReference type="SUPFAM" id="SSF52540">
    <property type="entry name" value="P-loop containing nucleoside triphosphate hydrolases"/>
    <property type="match status" value="2"/>
</dbReference>
<proteinExistence type="inferred from homology"/>
<dbReference type="EMBL" id="BOPV01000001">
    <property type="protein sequence ID" value="GIL39837.1"/>
    <property type="molecule type" value="Genomic_DNA"/>
</dbReference>
<keyword evidence="8 21" id="KW-0347">Helicase</keyword>
<dbReference type="InterPro" id="IPR036388">
    <property type="entry name" value="WH-like_DNA-bd_sf"/>
</dbReference>
<keyword evidence="11" id="KW-0238">DNA-binding</keyword>
<dbReference type="GO" id="GO:0043590">
    <property type="term" value="C:bacterial nucleoid"/>
    <property type="evidence" value="ECO:0007669"/>
    <property type="project" value="TreeGrafter"/>
</dbReference>
<evidence type="ECO:0000256" key="4">
    <source>
        <dbReference type="ARBA" id="ARBA00022723"/>
    </source>
</evidence>